<reference evidence="1 2" key="1">
    <citation type="journal article" date="2019" name="J. Basic Microbiol.">
        <title>Complete genome sequence analysis of temperate Erwinia bacteriophages 49 and 59.</title>
        <authorList>
            <person name="Zlatohurska M."/>
            <person name="Gorb T."/>
            <person name="Romaniuk L."/>
            <person name="Korol N."/>
            <person name="Faidiuk Y."/>
            <person name="Kropinski A.M."/>
            <person name="Kushkina A."/>
            <person name="Tovkach F."/>
        </authorList>
    </citation>
    <scope>NUCLEOTIDE SEQUENCE [LARGE SCALE GENOMIC DNA]</scope>
</reference>
<gene>
    <name evidence="1" type="ORF">MZUP2_240</name>
</gene>
<protein>
    <submittedName>
        <fullName evidence="1">DNA polymerase V subunit</fullName>
    </submittedName>
</protein>
<dbReference type="EMBL" id="MH443101">
    <property type="protein sequence ID" value="AXH43542.1"/>
    <property type="molecule type" value="Genomic_DNA"/>
</dbReference>
<proteinExistence type="predicted"/>
<evidence type="ECO:0000313" key="2">
    <source>
        <dbReference type="Proteomes" id="UP000310697"/>
    </source>
</evidence>
<sequence length="107" mass="11874">MGFPSPAQDYVESRIDLNEIMVIRPSATTIYTDGDTLHVIDRSMRPKPGESFYYELLGESGLGRMMGGALVTSAGESIEGEVLDELNVIGKVTFCARRVYEERRPTI</sequence>
<dbReference type="Proteomes" id="UP000310697">
    <property type="component" value="Segment"/>
</dbReference>
<keyword evidence="2" id="KW-1185">Reference proteome</keyword>
<evidence type="ECO:0000313" key="1">
    <source>
        <dbReference type="EMBL" id="AXH43542.1"/>
    </source>
</evidence>
<organism evidence="1 2">
    <name type="scientific">Erwinia phage vB_EhrS_59</name>
    <dbReference type="NCBI Taxonomy" id="2283025"/>
    <lineage>
        <taxon>Viruses</taxon>
        <taxon>Duplodnaviria</taxon>
        <taxon>Heunggongvirae</taxon>
        <taxon>Uroviricota</taxon>
        <taxon>Caudoviricetes</taxon>
        <taxon>Feofaniavirus</taxon>
        <taxon>Feofaniavirus Eho59</taxon>
    </lineage>
</organism>
<name>A0A4Y1NRD9_9CAUD</name>
<accession>A0A4Y1NRD9</accession>